<feature type="region of interest" description="Disordered" evidence="1">
    <location>
        <begin position="546"/>
        <end position="665"/>
    </location>
</feature>
<keyword evidence="4" id="KW-1185">Reference proteome</keyword>
<protein>
    <recommendedName>
        <fullName evidence="2">TERF2-interacting telomeric protein 1 Myb domain-containing protein</fullName>
    </recommendedName>
</protein>
<dbReference type="Pfam" id="PF08914">
    <property type="entry name" value="Myb_Rap1"/>
    <property type="match status" value="1"/>
</dbReference>
<accession>A0AAD7HIT2</accession>
<feature type="compositionally biased region" description="Polar residues" evidence="1">
    <location>
        <begin position="485"/>
        <end position="498"/>
    </location>
</feature>
<evidence type="ECO:0000256" key="1">
    <source>
        <dbReference type="SAM" id="MobiDB-lite"/>
    </source>
</evidence>
<dbReference type="Proteomes" id="UP001215280">
    <property type="component" value="Unassembled WGS sequence"/>
</dbReference>
<feature type="compositionally biased region" description="Polar residues" evidence="1">
    <location>
        <begin position="359"/>
        <end position="371"/>
    </location>
</feature>
<dbReference type="AlphaFoldDB" id="A0AAD7HIT2"/>
<gene>
    <name evidence="3" type="ORF">DFH07DRAFT_857708</name>
</gene>
<dbReference type="Gene3D" id="1.10.10.60">
    <property type="entry name" value="Homeodomain-like"/>
    <property type="match status" value="1"/>
</dbReference>
<sequence>MEEEDEDQEFGSQEEFDDQLFVEQGEPLKFHLHRSIRLPGARNALQVKIETYGGVVIDTDVGSNVILVNPNHPSGELESVRHAYKTHSHPELKGVYVEAVKWVQNCVKNGKCVHNYIQKRMGGATYTGRQRASFTTEDDQKLAEYLATLIPNKTDGGRTGQIIYKRLINNAEVLPDEYEWVLRHTWQSWRERYKTRQEWFDPRISVLAKKLDPAPHQKYELSRNAPRLRQKIYMEEEEEENELEEEEWEEPDTGGPSRKHRISDSRSAQPPAKRPRTSRSPSPSANVVHGTKGKEKALPADDDGDDNYHSDGSLFGDYDPGPSGSQHTSPAEVHLPTQRSSQMTLVRTGPPHDVPPPDTSRNTAEPANVQPSLPRRQPPRVTRGARPIIPRSVAPARRKVSPEIIEVQGPYRSTRARSRSLEPYVADVDAVTRKQRQKGKEKVLEPVAEREGEEDEERDSRSREPEGTMETQEEQNVEDFLMAPNDQSGISDGGNTVNEAELMPPPRETRRQVAREHSLDTDDGQTEVALGRHRQVSFSPVARSSVASTFGDERAREVLRNIGAPRLSRPPESVTSKAGSSRRFTQNSPPDVFSSTRDSVRAPSIDLQKLFSRTSMSRKGSESSAESFPIPGTRARSMKREIKAHEKHTPYRPPAGTRAAALNPP</sequence>
<reference evidence="3" key="1">
    <citation type="submission" date="2023-03" db="EMBL/GenBank/DDBJ databases">
        <title>Massive genome expansion in bonnet fungi (Mycena s.s.) driven by repeated elements and novel gene families across ecological guilds.</title>
        <authorList>
            <consortium name="Lawrence Berkeley National Laboratory"/>
            <person name="Harder C.B."/>
            <person name="Miyauchi S."/>
            <person name="Viragh M."/>
            <person name="Kuo A."/>
            <person name="Thoen E."/>
            <person name="Andreopoulos B."/>
            <person name="Lu D."/>
            <person name="Skrede I."/>
            <person name="Drula E."/>
            <person name="Henrissat B."/>
            <person name="Morin E."/>
            <person name="Kohler A."/>
            <person name="Barry K."/>
            <person name="LaButti K."/>
            <person name="Morin E."/>
            <person name="Salamov A."/>
            <person name="Lipzen A."/>
            <person name="Mereny Z."/>
            <person name="Hegedus B."/>
            <person name="Baldrian P."/>
            <person name="Stursova M."/>
            <person name="Weitz H."/>
            <person name="Taylor A."/>
            <person name="Grigoriev I.V."/>
            <person name="Nagy L.G."/>
            <person name="Martin F."/>
            <person name="Kauserud H."/>
        </authorList>
    </citation>
    <scope>NUCLEOTIDE SEQUENCE</scope>
    <source>
        <strain evidence="3">CBHHK188m</strain>
    </source>
</reference>
<evidence type="ECO:0000259" key="2">
    <source>
        <dbReference type="Pfam" id="PF08914"/>
    </source>
</evidence>
<dbReference type="InterPro" id="IPR009057">
    <property type="entry name" value="Homeodomain-like_sf"/>
</dbReference>
<feature type="compositionally biased region" description="Basic and acidic residues" evidence="1">
    <location>
        <begin position="438"/>
        <end position="450"/>
    </location>
</feature>
<feature type="compositionally biased region" description="Basic and acidic residues" evidence="1">
    <location>
        <begin position="638"/>
        <end position="649"/>
    </location>
</feature>
<dbReference type="CDD" id="cd11655">
    <property type="entry name" value="rap1_myb-like"/>
    <property type="match status" value="1"/>
</dbReference>
<dbReference type="EMBL" id="JARJLG010000267">
    <property type="protein sequence ID" value="KAJ7721551.1"/>
    <property type="molecule type" value="Genomic_DNA"/>
</dbReference>
<evidence type="ECO:0000313" key="4">
    <source>
        <dbReference type="Proteomes" id="UP001215280"/>
    </source>
</evidence>
<feature type="compositionally biased region" description="Polar residues" evidence="1">
    <location>
        <begin position="573"/>
        <end position="597"/>
    </location>
</feature>
<feature type="compositionally biased region" description="Polar residues" evidence="1">
    <location>
        <begin position="611"/>
        <end position="626"/>
    </location>
</feature>
<evidence type="ECO:0000313" key="3">
    <source>
        <dbReference type="EMBL" id="KAJ7721551.1"/>
    </source>
</evidence>
<dbReference type="InterPro" id="IPR015010">
    <property type="entry name" value="TERF2IP_Myb"/>
</dbReference>
<comment type="caution">
    <text evidence="3">The sequence shown here is derived from an EMBL/GenBank/DDBJ whole genome shotgun (WGS) entry which is preliminary data.</text>
</comment>
<name>A0AAD7HIT2_9AGAR</name>
<feature type="region of interest" description="Disordered" evidence="1">
    <location>
        <begin position="236"/>
        <end position="534"/>
    </location>
</feature>
<organism evidence="3 4">
    <name type="scientific">Mycena maculata</name>
    <dbReference type="NCBI Taxonomy" id="230809"/>
    <lineage>
        <taxon>Eukaryota</taxon>
        <taxon>Fungi</taxon>
        <taxon>Dikarya</taxon>
        <taxon>Basidiomycota</taxon>
        <taxon>Agaricomycotina</taxon>
        <taxon>Agaricomycetes</taxon>
        <taxon>Agaricomycetidae</taxon>
        <taxon>Agaricales</taxon>
        <taxon>Marasmiineae</taxon>
        <taxon>Mycenaceae</taxon>
        <taxon>Mycena</taxon>
    </lineage>
</organism>
<feature type="compositionally biased region" description="Basic and acidic residues" evidence="1">
    <location>
        <begin position="507"/>
        <end position="520"/>
    </location>
</feature>
<proteinExistence type="predicted"/>
<feature type="domain" description="TERF2-interacting telomeric protein 1 Myb" evidence="2">
    <location>
        <begin position="134"/>
        <end position="195"/>
    </location>
</feature>
<dbReference type="SUPFAM" id="SSF46689">
    <property type="entry name" value="Homeodomain-like"/>
    <property type="match status" value="1"/>
</dbReference>
<feature type="compositionally biased region" description="Acidic residues" evidence="1">
    <location>
        <begin position="236"/>
        <end position="252"/>
    </location>
</feature>